<sequence length="280" mass="30728">MSRFLLPKDLSEQVRAALAEDCGSGDVTSQLIPPETTVTAHVLSRQFAVIAGVDWFNEVFMQLGDQVQIDWYVEDSNIVFENTIICRLEGNARALLTGERTALNFLQSLSGTATQTYFFAEAIRETKAKVLDTRKTIPGLRTAQKYAVKCGGGTNHRMGLYDAYLIKENHISAVGSIRAALQKAQALNAKNIPIEIEVERLDQIEEALAAGATRLLLDNFDIPMLKAAVTLVNGRATLEASGNIDLQNVKEVAETGVDFLSVGILTKEIRAIDFSLRIQE</sequence>
<evidence type="ECO:0000256" key="2">
    <source>
        <dbReference type="ARBA" id="ARBA00004893"/>
    </source>
</evidence>
<keyword evidence="8 12" id="KW-0808">Transferase</keyword>
<protein>
    <recommendedName>
        <fullName evidence="11">Probable nicotinate-nucleotide pyrophosphorylase [carboxylating]</fullName>
        <ecNumber evidence="5">2.4.2.19</ecNumber>
    </recommendedName>
    <alternativeName>
        <fullName evidence="9">Quinolinate phosphoribosyltransferase [decarboxylating]</fullName>
    </alternativeName>
</protein>
<proteinExistence type="inferred from homology"/>
<comment type="function">
    <text evidence="1">Involved in the catabolism of quinolinic acid (QA).</text>
</comment>
<comment type="similarity">
    <text evidence="3 12">Belongs to the NadC/ModD family.</text>
</comment>
<comment type="subunit">
    <text evidence="4">Hexamer formed by 3 homodimers.</text>
</comment>
<dbReference type="InterPro" id="IPR037128">
    <property type="entry name" value="Quinolinate_PRibosylTase_N_sf"/>
</dbReference>
<dbReference type="SUPFAM" id="SSF51690">
    <property type="entry name" value="Nicotinate/Quinolinate PRTase C-terminal domain-like"/>
    <property type="match status" value="1"/>
</dbReference>
<evidence type="ECO:0000259" key="14">
    <source>
        <dbReference type="Pfam" id="PF02749"/>
    </source>
</evidence>
<dbReference type="Pfam" id="PF01729">
    <property type="entry name" value="QRPTase_C"/>
    <property type="match status" value="1"/>
</dbReference>
<dbReference type="PANTHER" id="PTHR32179">
    <property type="entry name" value="NICOTINATE-NUCLEOTIDE PYROPHOSPHORYLASE [CARBOXYLATING]"/>
    <property type="match status" value="1"/>
</dbReference>
<dbReference type="OrthoDB" id="9782546at2"/>
<dbReference type="GO" id="GO:0009435">
    <property type="term" value="P:NAD+ biosynthetic process"/>
    <property type="evidence" value="ECO:0007669"/>
    <property type="project" value="UniProtKB-UniPathway"/>
</dbReference>
<evidence type="ECO:0000256" key="10">
    <source>
        <dbReference type="ARBA" id="ARBA00047445"/>
    </source>
</evidence>
<evidence type="ECO:0000256" key="11">
    <source>
        <dbReference type="ARBA" id="ARBA00069173"/>
    </source>
</evidence>
<evidence type="ECO:0000256" key="6">
    <source>
        <dbReference type="ARBA" id="ARBA00022642"/>
    </source>
</evidence>
<gene>
    <name evidence="15" type="ORF">TPSD3_06995</name>
</gene>
<keyword evidence="7 12" id="KW-0328">Glycosyltransferase</keyword>
<evidence type="ECO:0000256" key="3">
    <source>
        <dbReference type="ARBA" id="ARBA00009400"/>
    </source>
</evidence>
<organism evidence="15 16">
    <name type="scientific">Thioflexithrix psekupsensis</name>
    <dbReference type="NCBI Taxonomy" id="1570016"/>
    <lineage>
        <taxon>Bacteria</taxon>
        <taxon>Pseudomonadati</taxon>
        <taxon>Pseudomonadota</taxon>
        <taxon>Gammaproteobacteria</taxon>
        <taxon>Thiotrichales</taxon>
        <taxon>Thioflexithrix</taxon>
    </lineage>
</organism>
<dbReference type="InterPro" id="IPR002638">
    <property type="entry name" value="Quinolinate_PRibosylTrfase_C"/>
</dbReference>
<evidence type="ECO:0000256" key="7">
    <source>
        <dbReference type="ARBA" id="ARBA00022676"/>
    </source>
</evidence>
<dbReference type="FunFam" id="3.20.20.70:FF:000030">
    <property type="entry name" value="Nicotinate-nucleotide pyrophosphorylase, carboxylating"/>
    <property type="match status" value="1"/>
</dbReference>
<comment type="pathway">
    <text evidence="2">Cofactor biosynthesis; NAD(+) biosynthesis; nicotinate D-ribonucleotide from quinolinate: step 1/1.</text>
</comment>
<evidence type="ECO:0000313" key="15">
    <source>
        <dbReference type="EMBL" id="OUD14079.1"/>
    </source>
</evidence>
<evidence type="ECO:0000256" key="9">
    <source>
        <dbReference type="ARBA" id="ARBA00033102"/>
    </source>
</evidence>
<evidence type="ECO:0000256" key="12">
    <source>
        <dbReference type="PIRNR" id="PIRNR006250"/>
    </source>
</evidence>
<dbReference type="InterPro" id="IPR036068">
    <property type="entry name" value="Nicotinate_pribotase-like_C"/>
</dbReference>
<keyword evidence="16" id="KW-1185">Reference proteome</keyword>
<dbReference type="InterPro" id="IPR004393">
    <property type="entry name" value="NadC"/>
</dbReference>
<name>A0A251X7P9_9GAMM</name>
<dbReference type="RefSeq" id="WP_086487862.1">
    <property type="nucleotide sequence ID" value="NZ_MSLT01000012.1"/>
</dbReference>
<keyword evidence="6" id="KW-0662">Pyridine nucleotide biosynthesis</keyword>
<dbReference type="Gene3D" id="3.20.20.70">
    <property type="entry name" value="Aldolase class I"/>
    <property type="match status" value="1"/>
</dbReference>
<evidence type="ECO:0000256" key="8">
    <source>
        <dbReference type="ARBA" id="ARBA00022679"/>
    </source>
</evidence>
<comment type="catalytic activity">
    <reaction evidence="10">
        <text>nicotinate beta-D-ribonucleotide + CO2 + diphosphate = quinolinate + 5-phospho-alpha-D-ribose 1-diphosphate + 2 H(+)</text>
        <dbReference type="Rhea" id="RHEA:12733"/>
        <dbReference type="ChEBI" id="CHEBI:15378"/>
        <dbReference type="ChEBI" id="CHEBI:16526"/>
        <dbReference type="ChEBI" id="CHEBI:29959"/>
        <dbReference type="ChEBI" id="CHEBI:33019"/>
        <dbReference type="ChEBI" id="CHEBI:57502"/>
        <dbReference type="ChEBI" id="CHEBI:58017"/>
        <dbReference type="EC" id="2.4.2.19"/>
    </reaction>
</comment>
<dbReference type="CDD" id="cd01572">
    <property type="entry name" value="QPRTase"/>
    <property type="match status" value="1"/>
</dbReference>
<dbReference type="FunFam" id="3.90.1170.20:FF:000001">
    <property type="entry name" value="Nicotinate-nucleotide diphosphorylase (Carboxylating)"/>
    <property type="match status" value="1"/>
</dbReference>
<dbReference type="InterPro" id="IPR013785">
    <property type="entry name" value="Aldolase_TIM"/>
</dbReference>
<dbReference type="GO" id="GO:0004514">
    <property type="term" value="F:nicotinate-nucleotide diphosphorylase (carboxylating) activity"/>
    <property type="evidence" value="ECO:0007669"/>
    <property type="project" value="UniProtKB-EC"/>
</dbReference>
<dbReference type="PANTHER" id="PTHR32179:SF3">
    <property type="entry name" value="NICOTINATE-NUCLEOTIDE PYROPHOSPHORYLASE [CARBOXYLATING]"/>
    <property type="match status" value="1"/>
</dbReference>
<dbReference type="InterPro" id="IPR022412">
    <property type="entry name" value="Quinolinate_PRibosylTrfase_N"/>
</dbReference>
<evidence type="ECO:0000256" key="1">
    <source>
        <dbReference type="ARBA" id="ARBA00003237"/>
    </source>
</evidence>
<dbReference type="EMBL" id="MSLT01000012">
    <property type="protein sequence ID" value="OUD14079.1"/>
    <property type="molecule type" value="Genomic_DNA"/>
</dbReference>
<evidence type="ECO:0000256" key="4">
    <source>
        <dbReference type="ARBA" id="ARBA00011218"/>
    </source>
</evidence>
<accession>A0A251X7P9</accession>
<dbReference type="Proteomes" id="UP000194798">
    <property type="component" value="Unassembled WGS sequence"/>
</dbReference>
<dbReference type="GO" id="GO:0034213">
    <property type="term" value="P:quinolinate catabolic process"/>
    <property type="evidence" value="ECO:0007669"/>
    <property type="project" value="TreeGrafter"/>
</dbReference>
<dbReference type="Gene3D" id="3.90.1170.20">
    <property type="entry name" value="Quinolinate phosphoribosyl transferase, N-terminal domain"/>
    <property type="match status" value="1"/>
</dbReference>
<evidence type="ECO:0000256" key="5">
    <source>
        <dbReference type="ARBA" id="ARBA00011944"/>
    </source>
</evidence>
<dbReference type="UniPathway" id="UPA00253">
    <property type="reaction ID" value="UER00331"/>
</dbReference>
<comment type="caution">
    <text evidence="15">The sequence shown here is derived from an EMBL/GenBank/DDBJ whole genome shotgun (WGS) entry which is preliminary data.</text>
</comment>
<dbReference type="Pfam" id="PF02749">
    <property type="entry name" value="QRPTase_N"/>
    <property type="match status" value="1"/>
</dbReference>
<dbReference type="GO" id="GO:0005737">
    <property type="term" value="C:cytoplasm"/>
    <property type="evidence" value="ECO:0007669"/>
    <property type="project" value="TreeGrafter"/>
</dbReference>
<reference evidence="15 16" key="1">
    <citation type="submission" date="2016-12" db="EMBL/GenBank/DDBJ databases">
        <title>Thioflexothrix psekupsii D3 genome sequencing and assembly.</title>
        <authorList>
            <person name="Fomenkov A."/>
            <person name="Vincze T."/>
            <person name="Grabovich M."/>
            <person name="Anton B.P."/>
            <person name="Dubinina G."/>
            <person name="Orlova M."/>
            <person name="Belousova E."/>
            <person name="Roberts R.J."/>
        </authorList>
    </citation>
    <scope>NUCLEOTIDE SEQUENCE [LARGE SCALE GENOMIC DNA]</scope>
    <source>
        <strain evidence="15">D3</strain>
    </source>
</reference>
<dbReference type="NCBIfam" id="TIGR00078">
    <property type="entry name" value="nadC"/>
    <property type="match status" value="1"/>
</dbReference>
<dbReference type="PIRSF" id="PIRSF006250">
    <property type="entry name" value="NadC_ModD"/>
    <property type="match status" value="1"/>
</dbReference>
<dbReference type="InterPro" id="IPR027277">
    <property type="entry name" value="NadC/ModD"/>
</dbReference>
<dbReference type="AlphaFoldDB" id="A0A251X7P9"/>
<feature type="domain" description="Quinolinate phosphoribosyl transferase C-terminal" evidence="13">
    <location>
        <begin position="113"/>
        <end position="277"/>
    </location>
</feature>
<feature type="domain" description="Quinolinate phosphoribosyl transferase N-terminal" evidence="14">
    <location>
        <begin position="26"/>
        <end position="110"/>
    </location>
</feature>
<dbReference type="SUPFAM" id="SSF54675">
    <property type="entry name" value="Nicotinate/Quinolinate PRTase N-terminal domain-like"/>
    <property type="match status" value="1"/>
</dbReference>
<evidence type="ECO:0000259" key="13">
    <source>
        <dbReference type="Pfam" id="PF01729"/>
    </source>
</evidence>
<dbReference type="EC" id="2.4.2.19" evidence="5"/>
<evidence type="ECO:0000313" key="16">
    <source>
        <dbReference type="Proteomes" id="UP000194798"/>
    </source>
</evidence>